<dbReference type="AlphaFoldDB" id="A0A4D7QJW5"/>
<gene>
    <name evidence="2" type="ORF">E8L99_20085</name>
</gene>
<reference evidence="2 3" key="1">
    <citation type="submission" date="2019-04" db="EMBL/GenBank/DDBJ databases">
        <title>Phreatobacter aquaticus sp. nov.</title>
        <authorList>
            <person name="Choi A."/>
            <person name="Baek K."/>
        </authorList>
    </citation>
    <scope>NUCLEOTIDE SEQUENCE [LARGE SCALE GENOMIC DNA]</scope>
    <source>
        <strain evidence="2 3">NMCR1094</strain>
    </source>
</reference>
<feature type="region of interest" description="Disordered" evidence="1">
    <location>
        <begin position="721"/>
        <end position="803"/>
    </location>
</feature>
<dbReference type="InterPro" id="IPR009030">
    <property type="entry name" value="Growth_fac_rcpt_cys_sf"/>
</dbReference>
<dbReference type="PANTHER" id="PTHR46967">
    <property type="entry name" value="INSULIN-LIKE GROWTH FACTOR BINDING PROTEIN,N-TERMINAL"/>
    <property type="match status" value="1"/>
</dbReference>
<organism evidence="2 3">
    <name type="scientific">Phreatobacter aquaticus</name>
    <dbReference type="NCBI Taxonomy" id="2570229"/>
    <lineage>
        <taxon>Bacteria</taxon>
        <taxon>Pseudomonadati</taxon>
        <taxon>Pseudomonadota</taxon>
        <taxon>Alphaproteobacteria</taxon>
        <taxon>Hyphomicrobiales</taxon>
        <taxon>Phreatobacteraceae</taxon>
        <taxon>Phreatobacter</taxon>
    </lineage>
</organism>
<evidence type="ECO:0000313" key="3">
    <source>
        <dbReference type="Proteomes" id="UP000298588"/>
    </source>
</evidence>
<keyword evidence="3" id="KW-1185">Reference proteome</keyword>
<dbReference type="OrthoDB" id="7328964at2"/>
<dbReference type="SUPFAM" id="SSF57184">
    <property type="entry name" value="Growth factor receptor domain"/>
    <property type="match status" value="1"/>
</dbReference>
<protein>
    <submittedName>
        <fullName evidence="2">Uncharacterized protein</fullName>
    </submittedName>
</protein>
<name>A0A4D7QJW5_9HYPH</name>
<proteinExistence type="predicted"/>
<sequence>MRATGWFKSSGLSAVLGALAIAGLLTLGLATDARANNVTDKLKDCMGVVGAVVHGVDAVAEGAVKVADALADPTYAQCVSQAAAGDPFTIAAMAAMTGIYVATTAGGNEPFTDPASCNAAIGSFVATQIADFLSGLIEDPDSLIGSALRSMLPEAAIDVINAVAHEAAGDIGKALGDKFMAALGPIGEYLKCGCAAAGTAAIVKNVAEDIVNAATAAGKSAEACADLGGMILEDPRAVVGALFDDPGAVVAAVVDAVCGINKTTKEICGTIGEIYQTAKEVCDAVHVCPGLEEIWGGVKDVGHSIGCFFSNCSDDPPPPTGPPAACSPGTTYQTLSDTRTCSCTLPNGWKTVWTPVYSSLNGGYIDTQVYTCAACSSAETNVDGWCRACPHGFNRDAATGQCSRPIICSPGSLINADNTGCWTCPAGFQFNTGGTGCTPSCAARPWLQYNASANDRPAGYNDAMFAPYAGGACQCPSGQYDTGSSCAAIPVCASGSFDQKAGRCIPSCGNSAVPSGRFIDGVETCDQCPNGQRNIDGTCRTPCASDQIRSGDSCMTCPGGTQISGGRGGNGEYLSCASVCGPGSTFQAAPFQAVTQANGSIGAGLQGTMAPGAGGPLAQAAGSIGGNHVVAGAEIAIQSTLPGGGMAGSAGTGGGAAPAPTCRPCADNERSVAVTMVTASGGSITQNQCAACPPGQISNRKGDQCIGRVAGLFPAIRRAVPRDVAPPARETPPRAAPARPATPTERAAPQPQRPATAQPAAAREPLRCPPGRVPNRAGTACVLDVGDFDRGPGGSSVGGRSGR</sequence>
<accession>A0A4D7QJW5</accession>
<evidence type="ECO:0000256" key="1">
    <source>
        <dbReference type="SAM" id="MobiDB-lite"/>
    </source>
</evidence>
<dbReference type="PANTHER" id="PTHR46967:SF2">
    <property type="entry name" value="SUSHI, VON WILLEBRAND FACTOR TYPE A, EGF AND PENTRAXIN DOMAIN-CONTAINING PROTEIN 1-LIKE"/>
    <property type="match status" value="1"/>
</dbReference>
<dbReference type="EMBL" id="CP039865">
    <property type="protein sequence ID" value="QCK87888.1"/>
    <property type="molecule type" value="Genomic_DNA"/>
</dbReference>
<dbReference type="RefSeq" id="WP_137101216.1">
    <property type="nucleotide sequence ID" value="NZ_CP039865.1"/>
</dbReference>
<feature type="compositionally biased region" description="Low complexity" evidence="1">
    <location>
        <begin position="736"/>
        <end position="763"/>
    </location>
</feature>
<evidence type="ECO:0000313" key="2">
    <source>
        <dbReference type="EMBL" id="QCK87888.1"/>
    </source>
</evidence>
<feature type="compositionally biased region" description="Gly residues" evidence="1">
    <location>
        <begin position="791"/>
        <end position="803"/>
    </location>
</feature>
<dbReference type="KEGG" id="paqt:E8L99_20085"/>
<dbReference type="Proteomes" id="UP000298588">
    <property type="component" value="Chromosome"/>
</dbReference>